<dbReference type="SUPFAM" id="SSF81383">
    <property type="entry name" value="F-box domain"/>
    <property type="match status" value="1"/>
</dbReference>
<reference evidence="2 3" key="1">
    <citation type="journal article" date="2021" name="BMC Genomics">
        <title>Datura genome reveals duplications of psychoactive alkaloid biosynthetic genes and high mutation rate following tissue culture.</title>
        <authorList>
            <person name="Rajewski A."/>
            <person name="Carter-House D."/>
            <person name="Stajich J."/>
            <person name="Litt A."/>
        </authorList>
    </citation>
    <scope>NUCLEOTIDE SEQUENCE [LARGE SCALE GENOMIC DNA]</scope>
    <source>
        <strain evidence="2">AR-01</strain>
    </source>
</reference>
<dbReference type="InterPro" id="IPR032675">
    <property type="entry name" value="LRR_dom_sf"/>
</dbReference>
<dbReference type="Gene3D" id="3.80.10.10">
    <property type="entry name" value="Ribonuclease Inhibitor"/>
    <property type="match status" value="1"/>
</dbReference>
<dbReference type="CDD" id="cd22160">
    <property type="entry name" value="F-box_AtFBL13-like"/>
    <property type="match status" value="1"/>
</dbReference>
<evidence type="ECO:0000259" key="1">
    <source>
        <dbReference type="PROSITE" id="PS50181"/>
    </source>
</evidence>
<dbReference type="Pfam" id="PF00646">
    <property type="entry name" value="F-box"/>
    <property type="match status" value="1"/>
</dbReference>
<gene>
    <name evidence="2" type="ORF">HAX54_026192</name>
</gene>
<protein>
    <recommendedName>
        <fullName evidence="1">F-box domain-containing protein</fullName>
    </recommendedName>
</protein>
<dbReference type="SUPFAM" id="SSF52047">
    <property type="entry name" value="RNI-like"/>
    <property type="match status" value="1"/>
</dbReference>
<dbReference type="PANTHER" id="PTHR34145">
    <property type="entry name" value="OS02G0105600 PROTEIN"/>
    <property type="match status" value="1"/>
</dbReference>
<name>A0ABS8V2D6_DATST</name>
<dbReference type="PANTHER" id="PTHR34145:SF51">
    <property type="entry name" value="FBD DOMAIN-CONTAINING PROTEIN"/>
    <property type="match status" value="1"/>
</dbReference>
<dbReference type="EMBL" id="JACEIK010003187">
    <property type="protein sequence ID" value="MCD9640716.1"/>
    <property type="molecule type" value="Genomic_DNA"/>
</dbReference>
<dbReference type="InterPro" id="IPR001810">
    <property type="entry name" value="F-box_dom"/>
</dbReference>
<dbReference type="InterPro" id="IPR053781">
    <property type="entry name" value="F-box_AtFBL13-like"/>
</dbReference>
<dbReference type="PROSITE" id="PS50181">
    <property type="entry name" value="FBOX"/>
    <property type="match status" value="1"/>
</dbReference>
<organism evidence="2 3">
    <name type="scientific">Datura stramonium</name>
    <name type="common">Jimsonweed</name>
    <name type="synonym">Common thornapple</name>
    <dbReference type="NCBI Taxonomy" id="4076"/>
    <lineage>
        <taxon>Eukaryota</taxon>
        <taxon>Viridiplantae</taxon>
        <taxon>Streptophyta</taxon>
        <taxon>Embryophyta</taxon>
        <taxon>Tracheophyta</taxon>
        <taxon>Spermatophyta</taxon>
        <taxon>Magnoliopsida</taxon>
        <taxon>eudicotyledons</taxon>
        <taxon>Gunneridae</taxon>
        <taxon>Pentapetalae</taxon>
        <taxon>asterids</taxon>
        <taxon>lamiids</taxon>
        <taxon>Solanales</taxon>
        <taxon>Solanaceae</taxon>
        <taxon>Solanoideae</taxon>
        <taxon>Datureae</taxon>
        <taxon>Datura</taxon>
    </lineage>
</organism>
<dbReference type="InterPro" id="IPR055357">
    <property type="entry name" value="LRR_At1g61320_AtMIF1"/>
</dbReference>
<dbReference type="Proteomes" id="UP000823775">
    <property type="component" value="Unassembled WGS sequence"/>
</dbReference>
<evidence type="ECO:0000313" key="3">
    <source>
        <dbReference type="Proteomes" id="UP000823775"/>
    </source>
</evidence>
<feature type="domain" description="F-box" evidence="1">
    <location>
        <begin position="4"/>
        <end position="57"/>
    </location>
</feature>
<dbReference type="Pfam" id="PF23622">
    <property type="entry name" value="LRR_At1g61320_AtMIF1"/>
    <property type="match status" value="1"/>
</dbReference>
<dbReference type="InterPro" id="IPR053772">
    <property type="entry name" value="At1g61320/At1g61330-like"/>
</dbReference>
<proteinExistence type="predicted"/>
<sequence length="390" mass="44947">MKGSDQISKLPEPILQHILSFLVVKDAARTSILSKAWNNAWTSLSYLNFGDKIFRESKDIMDQILATRQKQNISIQNFMLKLPNNRSKDIDDWTKLLVACGFKLELPSNGIKFSSLRDLHLEDSYLDEQFLQVLRASCNCPFDFERIDIAIPNLINLYISSLSRELNVINITACETLQYLNLSDVAVTDQWLQKLLPHLPKLDVFYASLCPLLKTVKISSHRLKYLQIVLCHNLIEVDLDTPNLLGFQSDVRYDAKGFSFIGNYLPTFKTLIKFNHSRAITLSCKSDKWIVIPKDMRNKLISPLYGTKLSVNINNGLNYPVVEVLENLLWISPQLDTLSFGRALNIKTLKFTYRDASDGEDERRRCCASLSWKCWRHELKKVELQNFTFT</sequence>
<dbReference type="InterPro" id="IPR036047">
    <property type="entry name" value="F-box-like_dom_sf"/>
</dbReference>
<accession>A0ABS8V2D6</accession>
<evidence type="ECO:0000313" key="2">
    <source>
        <dbReference type="EMBL" id="MCD9640716.1"/>
    </source>
</evidence>
<comment type="caution">
    <text evidence="2">The sequence shown here is derived from an EMBL/GenBank/DDBJ whole genome shotgun (WGS) entry which is preliminary data.</text>
</comment>
<keyword evidence="3" id="KW-1185">Reference proteome</keyword>